<proteinExistence type="inferred from homology"/>
<comment type="subcellular location">
    <subcellularLocation>
        <location evidence="1">Membrane</location>
    </subcellularLocation>
</comment>
<protein>
    <recommendedName>
        <fullName evidence="10">Stress response RCI peptide</fullName>
    </recommendedName>
</protein>
<feature type="transmembrane region" description="Helical" evidence="7">
    <location>
        <begin position="33"/>
        <end position="53"/>
    </location>
</feature>
<evidence type="ECO:0000256" key="7">
    <source>
        <dbReference type="SAM" id="Phobius"/>
    </source>
</evidence>
<keyword evidence="5 7" id="KW-0472">Membrane</keyword>
<keyword evidence="9" id="KW-1185">Reference proteome</keyword>
<dbReference type="Proteomes" id="UP000001631">
    <property type="component" value="Unassembled WGS sequence"/>
</dbReference>
<reference evidence="8" key="1">
    <citation type="submission" date="2009-02" db="EMBL/GenBank/DDBJ databases">
        <title>The Genome Sequence of Ajellomyces capsulatus strain G186AR.</title>
        <authorList>
            <consortium name="The Broad Institute Genome Sequencing Platform"/>
            <person name="Champion M."/>
            <person name="Cuomo C."/>
            <person name="Ma L.-J."/>
            <person name="Henn M.R."/>
            <person name="Sil A."/>
            <person name="Goldman B."/>
            <person name="Young S.K."/>
            <person name="Kodira C.D."/>
            <person name="Zeng Q."/>
            <person name="Koehrsen M."/>
            <person name="Alvarado L."/>
            <person name="Berlin A."/>
            <person name="Borenstein D."/>
            <person name="Chen Z."/>
            <person name="Engels R."/>
            <person name="Freedman E."/>
            <person name="Gellesch M."/>
            <person name="Goldberg J."/>
            <person name="Griggs A."/>
            <person name="Gujja S."/>
            <person name="Heiman D."/>
            <person name="Hepburn T."/>
            <person name="Howarth C."/>
            <person name="Jen D."/>
            <person name="Larson L."/>
            <person name="Lewis B."/>
            <person name="Mehta T."/>
            <person name="Park D."/>
            <person name="Pearson M."/>
            <person name="Roberts A."/>
            <person name="Saif S."/>
            <person name="Shea T."/>
            <person name="Shenoy N."/>
            <person name="Sisk P."/>
            <person name="Stolte C."/>
            <person name="Sykes S."/>
            <person name="Walk T."/>
            <person name="White J."/>
            <person name="Yandava C."/>
            <person name="Klein B."/>
            <person name="McEwen J.G."/>
            <person name="Puccia R."/>
            <person name="Goldman G.H."/>
            <person name="Felipe M.S."/>
            <person name="Nino-Vega G."/>
            <person name="San-Blas G."/>
            <person name="Taylor J."/>
            <person name="Mendoza L."/>
            <person name="Galagan J."/>
            <person name="Nusbaum C."/>
            <person name="Birren B."/>
        </authorList>
    </citation>
    <scope>NUCLEOTIDE SEQUENCE</scope>
    <source>
        <strain evidence="8">G186AR</strain>
    </source>
</reference>
<dbReference type="PROSITE" id="PS01309">
    <property type="entry name" value="UPF0057"/>
    <property type="match status" value="1"/>
</dbReference>
<keyword evidence="3 7" id="KW-0812">Transmembrane</keyword>
<dbReference type="PANTHER" id="PTHR21659:SF42">
    <property type="entry name" value="UPF0057 MEMBRANE PROTEIN ZK632.10-RELATED"/>
    <property type="match status" value="1"/>
</dbReference>
<name>C0NTK7_AJECG</name>
<sequence>MAADALSALFLIIVTIFIPPLGVFFISGCSPDLLINICLTLLGYFPGHIHAFYCEYAYYDRRARGQQGRMACSPAPGIFSKRIQNGGDVTAEYYYPAPPAQTPATVAPNSPYSLPQVPPTQQESGWTR</sequence>
<evidence type="ECO:0000256" key="3">
    <source>
        <dbReference type="ARBA" id="ARBA00022692"/>
    </source>
</evidence>
<evidence type="ECO:0000256" key="5">
    <source>
        <dbReference type="ARBA" id="ARBA00023136"/>
    </source>
</evidence>
<feature type="compositionally biased region" description="Polar residues" evidence="6">
    <location>
        <begin position="119"/>
        <end position="128"/>
    </location>
</feature>
<evidence type="ECO:0000256" key="4">
    <source>
        <dbReference type="ARBA" id="ARBA00022989"/>
    </source>
</evidence>
<evidence type="ECO:0008006" key="10">
    <source>
        <dbReference type="Google" id="ProtNLM"/>
    </source>
</evidence>
<feature type="region of interest" description="Disordered" evidence="6">
    <location>
        <begin position="102"/>
        <end position="128"/>
    </location>
</feature>
<evidence type="ECO:0000256" key="1">
    <source>
        <dbReference type="ARBA" id="ARBA00004370"/>
    </source>
</evidence>
<accession>C0NTK7</accession>
<dbReference type="AlphaFoldDB" id="C0NTK7"/>
<dbReference type="GO" id="GO:0016020">
    <property type="term" value="C:membrane"/>
    <property type="evidence" value="ECO:0007669"/>
    <property type="project" value="UniProtKB-SubCell"/>
</dbReference>
<dbReference type="HOGENOM" id="CLU_107649_1_1_1"/>
<dbReference type="InParanoid" id="C0NTK7"/>
<dbReference type="EMBL" id="GG663371">
    <property type="protein sequence ID" value="EEH05368.1"/>
    <property type="molecule type" value="Genomic_DNA"/>
</dbReference>
<evidence type="ECO:0000256" key="6">
    <source>
        <dbReference type="SAM" id="MobiDB-lite"/>
    </source>
</evidence>
<dbReference type="Pfam" id="PF01679">
    <property type="entry name" value="Pmp3"/>
    <property type="match status" value="1"/>
</dbReference>
<dbReference type="InterPro" id="IPR000612">
    <property type="entry name" value="PMP3"/>
</dbReference>
<gene>
    <name evidence="8" type="ORF">HCBG_06487</name>
</gene>
<dbReference type="GeneID" id="69039503"/>
<evidence type="ECO:0000313" key="9">
    <source>
        <dbReference type="Proteomes" id="UP000001631"/>
    </source>
</evidence>
<dbReference type="RefSeq" id="XP_045285849.1">
    <property type="nucleotide sequence ID" value="XM_045433536.1"/>
</dbReference>
<comment type="similarity">
    <text evidence="2">Belongs to the UPF0057 (PMP3) family.</text>
</comment>
<evidence type="ECO:0000256" key="2">
    <source>
        <dbReference type="ARBA" id="ARBA00009530"/>
    </source>
</evidence>
<feature type="transmembrane region" description="Helical" evidence="7">
    <location>
        <begin position="6"/>
        <end position="26"/>
    </location>
</feature>
<dbReference type="PANTHER" id="PTHR21659">
    <property type="entry name" value="HYDROPHOBIC PROTEIN RCI2 LOW TEMPERATURE AND SALT RESPONSIVE PROTEIN LTI6 -RELATED"/>
    <property type="match status" value="1"/>
</dbReference>
<evidence type="ECO:0000313" key="8">
    <source>
        <dbReference type="EMBL" id="EEH05368.1"/>
    </source>
</evidence>
<organism evidence="8 9">
    <name type="scientific">Ajellomyces capsulatus (strain G186AR / H82 / ATCC MYA-2454 / RMSCC 2432)</name>
    <name type="common">Darling's disease fungus</name>
    <name type="synonym">Histoplasma capsulatum</name>
    <dbReference type="NCBI Taxonomy" id="447093"/>
    <lineage>
        <taxon>Eukaryota</taxon>
        <taxon>Fungi</taxon>
        <taxon>Dikarya</taxon>
        <taxon>Ascomycota</taxon>
        <taxon>Pezizomycotina</taxon>
        <taxon>Eurotiomycetes</taxon>
        <taxon>Eurotiomycetidae</taxon>
        <taxon>Onygenales</taxon>
        <taxon>Ajellomycetaceae</taxon>
        <taxon>Histoplasma</taxon>
    </lineage>
</organism>
<keyword evidence="4 7" id="KW-1133">Transmembrane helix</keyword>
<dbReference type="FunCoup" id="C0NTK7">
    <property type="interactions" value="64"/>
</dbReference>